<protein>
    <submittedName>
        <fullName evidence="1">Uncharacterized protein</fullName>
    </submittedName>
</protein>
<name>A0A0K6G0V4_9AGAM</name>
<keyword evidence="2" id="KW-1185">Reference proteome</keyword>
<reference evidence="1 2" key="1">
    <citation type="submission" date="2015-07" db="EMBL/GenBank/DDBJ databases">
        <authorList>
            <person name="Noorani M."/>
        </authorList>
    </citation>
    <scope>NUCLEOTIDE SEQUENCE [LARGE SCALE GENOMIC DNA]</scope>
    <source>
        <strain evidence="1">BBA 69670</strain>
    </source>
</reference>
<gene>
    <name evidence="1" type="ORF">RSOLAG22IIIB_04847</name>
</gene>
<dbReference type="AlphaFoldDB" id="A0A0K6G0V4"/>
<proteinExistence type="predicted"/>
<organism evidence="1 2">
    <name type="scientific">Rhizoctonia solani</name>
    <dbReference type="NCBI Taxonomy" id="456999"/>
    <lineage>
        <taxon>Eukaryota</taxon>
        <taxon>Fungi</taxon>
        <taxon>Dikarya</taxon>
        <taxon>Basidiomycota</taxon>
        <taxon>Agaricomycotina</taxon>
        <taxon>Agaricomycetes</taxon>
        <taxon>Cantharellales</taxon>
        <taxon>Ceratobasidiaceae</taxon>
        <taxon>Rhizoctonia</taxon>
    </lineage>
</organism>
<dbReference type="Proteomes" id="UP000044841">
    <property type="component" value="Unassembled WGS sequence"/>
</dbReference>
<accession>A0A0K6G0V4</accession>
<evidence type="ECO:0000313" key="2">
    <source>
        <dbReference type="Proteomes" id="UP000044841"/>
    </source>
</evidence>
<dbReference type="EMBL" id="CYGV01001278">
    <property type="protein sequence ID" value="CUA71988.1"/>
    <property type="molecule type" value="Genomic_DNA"/>
</dbReference>
<evidence type="ECO:0000313" key="1">
    <source>
        <dbReference type="EMBL" id="CUA71988.1"/>
    </source>
</evidence>
<sequence>MPLFNRQLGPGVARPIGHTTVPRHVKQRIGLTISAGTPIFRNCHVNNAVDRVYQSLGIPTGGLPPRPDLSINLRRWEAFHTPTFVSACILGMNLSRMPQNLTRYALVIDVLPRAPTEHRTKFDVVSVGLKPFGEVSDLMHHIGHGGIMDQHQQENQTTQEQGGLGQALVLLRCQVPGLPRLFQIKPVLITPEAVEAHNKAPSSFQNYRDWTELFQRAIKEEWARLYHMSSITASCFMSPRRKN</sequence>